<name>A0AA97A6S8_9EURY</name>
<evidence type="ECO:0000313" key="2">
    <source>
        <dbReference type="EMBL" id="WNY27608.1"/>
    </source>
</evidence>
<dbReference type="AlphaFoldDB" id="A0AA97A6S8"/>
<keyword evidence="1" id="KW-0472">Membrane</keyword>
<reference evidence="2 3" key="1">
    <citation type="submission" date="2023-07" db="EMBL/GenBank/DDBJ databases">
        <title>Closed genome sequence of Methanosarcinaceae archaeon Am2.</title>
        <authorList>
            <person name="Poehlein A."/>
            <person name="Protasov E."/>
            <person name="Platt K."/>
            <person name="Reeh H."/>
            <person name="Daniel R."/>
            <person name="Brune A."/>
        </authorList>
    </citation>
    <scope>NUCLEOTIDE SEQUENCE [LARGE SCALE GENOMIC DNA]</scope>
    <source>
        <strain evidence="2 3">Am2</strain>
    </source>
</reference>
<evidence type="ECO:0000313" key="3">
    <source>
        <dbReference type="Proteomes" id="UP001304970"/>
    </source>
</evidence>
<dbReference type="EMBL" id="CP131061">
    <property type="protein sequence ID" value="WNY27608.1"/>
    <property type="molecule type" value="Genomic_DNA"/>
</dbReference>
<protein>
    <submittedName>
        <fullName evidence="2">Uncharacterized protein</fullName>
    </submittedName>
</protein>
<proteinExistence type="predicted"/>
<sequence length="35" mass="4006">MGLIIELIIFAILILFAVTFFGILYIIIKKQQLPV</sequence>
<evidence type="ECO:0000256" key="1">
    <source>
        <dbReference type="SAM" id="Phobius"/>
    </source>
</evidence>
<organism evidence="2 3">
    <name type="scientific">Methanolapillus ohkumae</name>
    <dbReference type="NCBI Taxonomy" id="3028298"/>
    <lineage>
        <taxon>Archaea</taxon>
        <taxon>Methanobacteriati</taxon>
        <taxon>Methanobacteriota</taxon>
        <taxon>Stenosarchaea group</taxon>
        <taxon>Methanomicrobia</taxon>
        <taxon>Methanosarcinales</taxon>
        <taxon>Methanosarcinaceae</taxon>
        <taxon>Methanolapillus</taxon>
    </lineage>
</organism>
<feature type="transmembrane region" description="Helical" evidence="1">
    <location>
        <begin position="7"/>
        <end position="28"/>
    </location>
</feature>
<keyword evidence="1" id="KW-0812">Transmembrane</keyword>
<keyword evidence="3" id="KW-1185">Reference proteome</keyword>
<dbReference type="Proteomes" id="UP001304970">
    <property type="component" value="Chromosome"/>
</dbReference>
<keyword evidence="1" id="KW-1133">Transmembrane helix</keyword>
<gene>
    <name evidence="2" type="ORF">MsAm2_14110</name>
</gene>
<accession>A0AA97A6S8</accession>